<gene>
    <name evidence="6" type="ORF">JT362_03265</name>
</gene>
<dbReference type="SUPFAM" id="SSF48498">
    <property type="entry name" value="Tetracyclin repressor-like, C-terminal domain"/>
    <property type="match status" value="1"/>
</dbReference>
<dbReference type="InterPro" id="IPR050109">
    <property type="entry name" value="HTH-type_TetR-like_transc_reg"/>
</dbReference>
<dbReference type="PRINTS" id="PR00455">
    <property type="entry name" value="HTHTETR"/>
</dbReference>
<dbReference type="PROSITE" id="PS50977">
    <property type="entry name" value="HTH_TETR_2"/>
    <property type="match status" value="1"/>
</dbReference>
<name>A0ABT2J4C6_9PSEU</name>
<accession>A0ABT2J4C6</accession>
<protein>
    <submittedName>
        <fullName evidence="6">TetR/AcrR family transcriptional regulator</fullName>
    </submittedName>
</protein>
<organism evidence="6 7">
    <name type="scientific">Actinophytocola gossypii</name>
    <dbReference type="NCBI Taxonomy" id="2812003"/>
    <lineage>
        <taxon>Bacteria</taxon>
        <taxon>Bacillati</taxon>
        <taxon>Actinomycetota</taxon>
        <taxon>Actinomycetes</taxon>
        <taxon>Pseudonocardiales</taxon>
        <taxon>Pseudonocardiaceae</taxon>
    </lineage>
</organism>
<dbReference type="Gene3D" id="1.10.357.10">
    <property type="entry name" value="Tetracycline Repressor, domain 2"/>
    <property type="match status" value="1"/>
</dbReference>
<dbReference type="EMBL" id="JAFFZE010000004">
    <property type="protein sequence ID" value="MCT2582144.1"/>
    <property type="molecule type" value="Genomic_DNA"/>
</dbReference>
<proteinExistence type="predicted"/>
<evidence type="ECO:0000313" key="6">
    <source>
        <dbReference type="EMBL" id="MCT2582144.1"/>
    </source>
</evidence>
<evidence type="ECO:0000256" key="2">
    <source>
        <dbReference type="ARBA" id="ARBA00023125"/>
    </source>
</evidence>
<dbReference type="PANTHER" id="PTHR30055:SF234">
    <property type="entry name" value="HTH-TYPE TRANSCRIPTIONAL REGULATOR BETI"/>
    <property type="match status" value="1"/>
</dbReference>
<keyword evidence="3" id="KW-0804">Transcription</keyword>
<dbReference type="InterPro" id="IPR036271">
    <property type="entry name" value="Tet_transcr_reg_TetR-rel_C_sf"/>
</dbReference>
<keyword evidence="1" id="KW-0805">Transcription regulation</keyword>
<keyword evidence="7" id="KW-1185">Reference proteome</keyword>
<dbReference type="PANTHER" id="PTHR30055">
    <property type="entry name" value="HTH-TYPE TRANSCRIPTIONAL REGULATOR RUTR"/>
    <property type="match status" value="1"/>
</dbReference>
<sequence length="195" mass="21609">MPRPLIPERGRRILDAAEELVLEHGFDAMSVQRIAERVGIAKGAVYREFASKNDIIDAVLRRASERMTLAAQELLGNEEHPPLSRAFAVSARVLLDDPLMTAAFLDDRSVLGSYLDSVTDDRFRLRHRTVVDRITALRRRGAFVREVDPEGLALALSSTTLGLLHAARHLGPVTPDQLRSAIESMADLLAVYETT</sequence>
<dbReference type="Pfam" id="PF00440">
    <property type="entry name" value="TetR_N"/>
    <property type="match status" value="1"/>
</dbReference>
<evidence type="ECO:0000256" key="4">
    <source>
        <dbReference type="PROSITE-ProRule" id="PRU00335"/>
    </source>
</evidence>
<evidence type="ECO:0000259" key="5">
    <source>
        <dbReference type="PROSITE" id="PS50977"/>
    </source>
</evidence>
<reference evidence="6 7" key="1">
    <citation type="submission" date="2021-02" db="EMBL/GenBank/DDBJ databases">
        <title>Actinophytocola xerophila sp. nov., isolated from soil of cotton cropping field.</title>
        <authorList>
            <person name="Huang R."/>
            <person name="Chen X."/>
            <person name="Ge X."/>
            <person name="Liu W."/>
        </authorList>
    </citation>
    <scope>NUCLEOTIDE SEQUENCE [LARGE SCALE GENOMIC DNA]</scope>
    <source>
        <strain evidence="6 7">S1-96</strain>
    </source>
</reference>
<dbReference type="InterPro" id="IPR009057">
    <property type="entry name" value="Homeodomain-like_sf"/>
</dbReference>
<evidence type="ECO:0000313" key="7">
    <source>
        <dbReference type="Proteomes" id="UP001156441"/>
    </source>
</evidence>
<feature type="domain" description="HTH tetR-type" evidence="5">
    <location>
        <begin position="7"/>
        <end position="67"/>
    </location>
</feature>
<comment type="caution">
    <text evidence="6">The sequence shown here is derived from an EMBL/GenBank/DDBJ whole genome shotgun (WGS) entry which is preliminary data.</text>
</comment>
<keyword evidence="2 4" id="KW-0238">DNA-binding</keyword>
<dbReference type="Proteomes" id="UP001156441">
    <property type="component" value="Unassembled WGS sequence"/>
</dbReference>
<dbReference type="InterPro" id="IPR001647">
    <property type="entry name" value="HTH_TetR"/>
</dbReference>
<dbReference type="RefSeq" id="WP_260189494.1">
    <property type="nucleotide sequence ID" value="NZ_JAFFZE010000004.1"/>
</dbReference>
<dbReference type="SUPFAM" id="SSF46689">
    <property type="entry name" value="Homeodomain-like"/>
    <property type="match status" value="1"/>
</dbReference>
<evidence type="ECO:0000256" key="1">
    <source>
        <dbReference type="ARBA" id="ARBA00023015"/>
    </source>
</evidence>
<feature type="DNA-binding region" description="H-T-H motif" evidence="4">
    <location>
        <begin position="30"/>
        <end position="49"/>
    </location>
</feature>
<evidence type="ECO:0000256" key="3">
    <source>
        <dbReference type="ARBA" id="ARBA00023163"/>
    </source>
</evidence>